<feature type="compositionally biased region" description="Basic residues" evidence="2">
    <location>
        <begin position="363"/>
        <end position="377"/>
    </location>
</feature>
<dbReference type="InterPro" id="IPR051946">
    <property type="entry name" value="Intracell_Traff-Reg"/>
</dbReference>
<evidence type="ECO:0000313" key="3">
    <source>
        <dbReference type="EMBL" id="CAI8014495.1"/>
    </source>
</evidence>
<feature type="compositionally biased region" description="Basic and acidic residues" evidence="2">
    <location>
        <begin position="402"/>
        <end position="417"/>
    </location>
</feature>
<dbReference type="GO" id="GO:0017022">
    <property type="term" value="F:myosin binding"/>
    <property type="evidence" value="ECO:0007669"/>
    <property type="project" value="TreeGrafter"/>
</dbReference>
<dbReference type="AlphaFoldDB" id="A0AA35RMX7"/>
<dbReference type="Proteomes" id="UP001174909">
    <property type="component" value="Unassembled WGS sequence"/>
</dbReference>
<comment type="caution">
    <text evidence="3">The sequence shown here is derived from an EMBL/GenBank/DDBJ whole genome shotgun (WGS) entry which is preliminary data.</text>
</comment>
<feature type="coiled-coil region" evidence="1">
    <location>
        <begin position="7"/>
        <end position="69"/>
    </location>
</feature>
<feature type="region of interest" description="Disordered" evidence="2">
    <location>
        <begin position="142"/>
        <end position="242"/>
    </location>
</feature>
<dbReference type="GO" id="GO:0031410">
    <property type="term" value="C:cytoplasmic vesicle"/>
    <property type="evidence" value="ECO:0007669"/>
    <property type="project" value="TreeGrafter"/>
</dbReference>
<reference evidence="3" key="1">
    <citation type="submission" date="2023-03" db="EMBL/GenBank/DDBJ databases">
        <authorList>
            <person name="Steffen K."/>
            <person name="Cardenas P."/>
        </authorList>
    </citation>
    <scope>NUCLEOTIDE SEQUENCE</scope>
</reference>
<dbReference type="EMBL" id="CASHTH010001366">
    <property type="protein sequence ID" value="CAI8014495.1"/>
    <property type="molecule type" value="Genomic_DNA"/>
</dbReference>
<evidence type="ECO:0000313" key="4">
    <source>
        <dbReference type="Proteomes" id="UP001174909"/>
    </source>
</evidence>
<keyword evidence="4" id="KW-1185">Reference proteome</keyword>
<feature type="region of interest" description="Disordered" evidence="2">
    <location>
        <begin position="73"/>
        <end position="94"/>
    </location>
</feature>
<dbReference type="GO" id="GO:0006605">
    <property type="term" value="P:protein targeting"/>
    <property type="evidence" value="ECO:0007669"/>
    <property type="project" value="TreeGrafter"/>
</dbReference>
<feature type="compositionally biased region" description="Pro residues" evidence="2">
    <location>
        <begin position="344"/>
        <end position="354"/>
    </location>
</feature>
<gene>
    <name evidence="3" type="ORF">GBAR_LOCUS9045</name>
</gene>
<feature type="region of interest" description="Disordered" evidence="2">
    <location>
        <begin position="307"/>
        <end position="502"/>
    </location>
</feature>
<dbReference type="PANTHER" id="PTHR15751:SF12">
    <property type="entry name" value="TRAFFICKING KINESIN-BINDING PROTEIN MILT"/>
    <property type="match status" value="1"/>
</dbReference>
<feature type="compositionally biased region" description="Low complexity" evidence="2">
    <location>
        <begin position="166"/>
        <end position="177"/>
    </location>
</feature>
<evidence type="ECO:0000256" key="2">
    <source>
        <dbReference type="SAM" id="MobiDB-lite"/>
    </source>
</evidence>
<feature type="compositionally biased region" description="Polar residues" evidence="2">
    <location>
        <begin position="78"/>
        <end position="87"/>
    </location>
</feature>
<proteinExistence type="predicted"/>
<dbReference type="GO" id="GO:0047496">
    <property type="term" value="P:vesicle transport along microtubule"/>
    <property type="evidence" value="ECO:0007669"/>
    <property type="project" value="TreeGrafter"/>
</dbReference>
<feature type="compositionally biased region" description="Polar residues" evidence="2">
    <location>
        <begin position="196"/>
        <end position="210"/>
    </location>
</feature>
<name>A0AA35RMX7_GEOBA</name>
<sequence>MGLQATLEGLEARLQREVLSQQQLEAENESLREQLTEAHETTTQLSSHVAELQDKWEECSVHLKEAQDEIQSLKEASVHSSPQTQNGDEAAGATDHESIVQEIEEALRKEIIAASTLTERPSSPKQYALQRTQAVMATVRAATQAMARRQERLAAAHPPPPPPSTAHPSDSAHHSTSGPSPRPPTISTPLHPFNPIATSSPEGPLSSATGFSIGVGTGGLNSSHLAPHPAPLSPTASEAGSTLSLPDEASWLRYQHYVAPEKLQIVKPLEGSVTLLKWKLMASPQLGGATTFFSDASRPGVHIKGWKAAGIKDKRPQEQGSLGLPPELRLKSLSTNDLTYFTTSPPPSSHPPHTPSSSFSTSSHRHRRGQRRAKGIHSRLSNLTASSAIVDGNGINTLPEGTKSHDQSDEQALKSRDQSGGAQGGKRGSQGKEKKGEGEEEGNTSLLKQVGNLFSWSTLGLGGGSKKSGSDRDSHTTGDGMESVDSPDRGATSADVGLAGIL</sequence>
<protein>
    <submittedName>
        <fullName evidence="3">Uncharacterized protein</fullName>
    </submittedName>
</protein>
<dbReference type="GO" id="GO:0048311">
    <property type="term" value="P:mitochondrion distribution"/>
    <property type="evidence" value="ECO:0007669"/>
    <property type="project" value="TreeGrafter"/>
</dbReference>
<evidence type="ECO:0000256" key="1">
    <source>
        <dbReference type="SAM" id="Coils"/>
    </source>
</evidence>
<accession>A0AA35RMX7</accession>
<dbReference type="PANTHER" id="PTHR15751">
    <property type="entry name" value="TRAFFICKING KINESIN-BINDING PROTEIN"/>
    <property type="match status" value="1"/>
</dbReference>
<organism evidence="3 4">
    <name type="scientific">Geodia barretti</name>
    <name type="common">Barrett's horny sponge</name>
    <dbReference type="NCBI Taxonomy" id="519541"/>
    <lineage>
        <taxon>Eukaryota</taxon>
        <taxon>Metazoa</taxon>
        <taxon>Porifera</taxon>
        <taxon>Demospongiae</taxon>
        <taxon>Heteroscleromorpha</taxon>
        <taxon>Tetractinellida</taxon>
        <taxon>Astrophorina</taxon>
        <taxon>Geodiidae</taxon>
        <taxon>Geodia</taxon>
    </lineage>
</organism>
<dbReference type="GO" id="GO:0005739">
    <property type="term" value="C:mitochondrion"/>
    <property type="evidence" value="ECO:0007669"/>
    <property type="project" value="TreeGrafter"/>
</dbReference>
<keyword evidence="1" id="KW-0175">Coiled coil</keyword>